<dbReference type="RefSeq" id="XP_067080272.1">
    <property type="nucleotide sequence ID" value="XM_067224171.1"/>
</dbReference>
<accession>A0A1G4IAR3</accession>
<name>A0A1G4IAR3_TRYEQ</name>
<dbReference type="AlphaFoldDB" id="A0A1G4IAR3"/>
<comment type="caution">
    <text evidence="2">The sequence shown here is derived from an EMBL/GenBank/DDBJ whole genome shotgun (WGS) entry which is preliminary data.</text>
</comment>
<dbReference type="PANTHER" id="PTHR47026">
    <property type="entry name" value="PIGMENTOSA GTPASE REGULATOR-LIKE PROTEIN, PUTATIVE-RELATED"/>
    <property type="match status" value="1"/>
</dbReference>
<dbReference type="GeneID" id="92374785"/>
<proteinExistence type="predicted"/>
<keyword evidence="3" id="KW-1185">Reference proteome</keyword>
<sequence>MSGNSQTARALTRAASADGFNPSNTGAFSPDVEDFEALETQARAALEDLAANGSRNEALTVEYMCILRTYRQACERRAQYVEADLVQRVLRYMRLDEETRHVCGLTELQRQERDAIETLHREEVQEFHHAWNMRIDELEEEQLRLETALIERQNAELQSFYEEVNSLNPHAAKCSRGLLYARAVEHILASQREYVRAHKKKKEADTIEARDAERFVQAKVELLERREAMMRQKHEQERHVLEVKAKRRRAEMEAARKRELYILLRRYLNAQRELELHQNIVRSKTGTILLKHASNTKGNTSGTAVLVESAESGAFGIRARKQHLDNLVDSCTLPKIGTKPK</sequence>
<feature type="coiled-coil region" evidence="1">
    <location>
        <begin position="105"/>
        <end position="158"/>
    </location>
</feature>
<organism evidence="2 3">
    <name type="scientific">Trypanosoma equiperdum</name>
    <dbReference type="NCBI Taxonomy" id="5694"/>
    <lineage>
        <taxon>Eukaryota</taxon>
        <taxon>Discoba</taxon>
        <taxon>Euglenozoa</taxon>
        <taxon>Kinetoplastea</taxon>
        <taxon>Metakinetoplastina</taxon>
        <taxon>Trypanosomatida</taxon>
        <taxon>Trypanosomatidae</taxon>
        <taxon>Trypanosoma</taxon>
    </lineage>
</organism>
<evidence type="ECO:0000256" key="1">
    <source>
        <dbReference type="SAM" id="Coils"/>
    </source>
</evidence>
<evidence type="ECO:0000313" key="3">
    <source>
        <dbReference type="Proteomes" id="UP000195570"/>
    </source>
</evidence>
<dbReference type="PANTHER" id="PTHR47026:SF2">
    <property type="entry name" value="FLAGELLAR ASSOCIATED PROTEIN"/>
    <property type="match status" value="1"/>
</dbReference>
<dbReference type="EMBL" id="CZPT02001189">
    <property type="protein sequence ID" value="SCU69279.1"/>
    <property type="molecule type" value="Genomic_DNA"/>
</dbReference>
<dbReference type="VEuPathDB" id="TriTrypDB:TEOVI_000084500"/>
<protein>
    <submittedName>
        <fullName evidence="2">Uncharacterized protein</fullName>
    </submittedName>
</protein>
<dbReference type="Proteomes" id="UP000195570">
    <property type="component" value="Unassembled WGS sequence"/>
</dbReference>
<keyword evidence="1" id="KW-0175">Coiled coil</keyword>
<gene>
    <name evidence="2" type="ORF">TEOVI_000084500</name>
</gene>
<evidence type="ECO:0000313" key="2">
    <source>
        <dbReference type="EMBL" id="SCU69279.1"/>
    </source>
</evidence>
<reference evidence="2" key="1">
    <citation type="submission" date="2016-09" db="EMBL/GenBank/DDBJ databases">
        <authorList>
            <person name="Hebert L."/>
            <person name="Moumen B."/>
        </authorList>
    </citation>
    <scope>NUCLEOTIDE SEQUENCE [LARGE SCALE GENOMIC DNA]</scope>
    <source>
        <strain evidence="2">OVI</strain>
    </source>
</reference>